<dbReference type="OrthoDB" id="3078754at2"/>
<dbReference type="Gene3D" id="1.10.530.10">
    <property type="match status" value="1"/>
</dbReference>
<evidence type="ECO:0000313" key="2">
    <source>
        <dbReference type="EMBL" id="OLP46896.1"/>
    </source>
</evidence>
<dbReference type="Proteomes" id="UP000186894">
    <property type="component" value="Unassembled WGS sequence"/>
</dbReference>
<proteinExistence type="predicted"/>
<dbReference type="AlphaFoldDB" id="A0A1Q8ZXV4"/>
<dbReference type="SUPFAM" id="SSF53955">
    <property type="entry name" value="Lysozyme-like"/>
    <property type="match status" value="1"/>
</dbReference>
<evidence type="ECO:0000313" key="3">
    <source>
        <dbReference type="Proteomes" id="UP000186894"/>
    </source>
</evidence>
<comment type="caution">
    <text evidence="2">The sequence shown here is derived from an EMBL/GenBank/DDBJ whole genome shotgun (WGS) entry which is preliminary data.</text>
</comment>
<dbReference type="GO" id="GO:0004568">
    <property type="term" value="F:chitinase activity"/>
    <property type="evidence" value="ECO:0007669"/>
    <property type="project" value="InterPro"/>
</dbReference>
<accession>A0A1Q8ZXV4</accession>
<name>A0A1Q8ZXV4_9HYPH</name>
<dbReference type="STRING" id="1867956.BJF95_14400"/>
<gene>
    <name evidence="2" type="ORF">BJF95_14400</name>
</gene>
<dbReference type="RefSeq" id="WP_075637613.1">
    <property type="nucleotide sequence ID" value="NZ_MKIM01000018.1"/>
</dbReference>
<feature type="domain" description="Glycoside hydrolase family 19 catalytic" evidence="1">
    <location>
        <begin position="43"/>
        <end position="139"/>
    </location>
</feature>
<dbReference type="GO" id="GO:0016998">
    <property type="term" value="P:cell wall macromolecule catabolic process"/>
    <property type="evidence" value="ECO:0007669"/>
    <property type="project" value="InterPro"/>
</dbReference>
<evidence type="ECO:0000259" key="1">
    <source>
        <dbReference type="Pfam" id="PF00182"/>
    </source>
</evidence>
<protein>
    <recommendedName>
        <fullName evidence="1">Glycoside hydrolase family 19 catalytic domain-containing protein</fullName>
    </recommendedName>
</protein>
<organism evidence="2 3">
    <name type="scientific">Rhizobium oryziradicis</name>
    <dbReference type="NCBI Taxonomy" id="1867956"/>
    <lineage>
        <taxon>Bacteria</taxon>
        <taxon>Pseudomonadati</taxon>
        <taxon>Pseudomonadota</taxon>
        <taxon>Alphaproteobacteria</taxon>
        <taxon>Hyphomicrobiales</taxon>
        <taxon>Rhizobiaceae</taxon>
        <taxon>Rhizobium/Agrobacterium group</taxon>
        <taxon>Rhizobium</taxon>
    </lineage>
</organism>
<reference evidence="2 3" key="1">
    <citation type="submission" date="2016-09" db="EMBL/GenBank/DDBJ databases">
        <title>Rhizobium oryziradicis sp. nov., isolated from the root of rice.</title>
        <authorList>
            <person name="Zhao J."/>
            <person name="Zhang X."/>
        </authorList>
    </citation>
    <scope>NUCLEOTIDE SEQUENCE [LARGE SCALE GENOMIC DNA]</scope>
    <source>
        <strain evidence="2 3">N19</strain>
    </source>
</reference>
<dbReference type="GO" id="GO:0006032">
    <property type="term" value="P:chitin catabolic process"/>
    <property type="evidence" value="ECO:0007669"/>
    <property type="project" value="InterPro"/>
</dbReference>
<dbReference type="InterPro" id="IPR000726">
    <property type="entry name" value="Glyco_hydro_19_cat"/>
</dbReference>
<keyword evidence="3" id="KW-1185">Reference proteome</keyword>
<dbReference type="InterPro" id="IPR023346">
    <property type="entry name" value="Lysozyme-like_dom_sf"/>
</dbReference>
<sequence length="204" mass="22507">MNATIQQDFFNHLRRTLLGGKISQAQVDGINAIVASWNKLGNTDDKQQLAYVLATAFHETAGRLTPVRETLAASDDQAIARLDHAFQAGRLPQVSKPYWRKDADGKSWFGRGFVQLTFKRNYQVMSDALGIDLITDPAQAMELAISADILVVGMRDGLFSGRKLGHYFQGERADWQNARRIVNGLDRADVVAGHAKVILAALQA</sequence>
<dbReference type="EMBL" id="MKIM01000018">
    <property type="protein sequence ID" value="OLP46896.1"/>
    <property type="molecule type" value="Genomic_DNA"/>
</dbReference>
<dbReference type="Pfam" id="PF00182">
    <property type="entry name" value="Glyco_hydro_19"/>
    <property type="match status" value="1"/>
</dbReference>